<keyword evidence="4 12" id="KW-0812">Transmembrane</keyword>
<evidence type="ECO:0000313" key="14">
    <source>
        <dbReference type="EMBL" id="MEL1246354.1"/>
    </source>
</evidence>
<dbReference type="Proteomes" id="UP001464555">
    <property type="component" value="Unassembled WGS sequence"/>
</dbReference>
<dbReference type="PRINTS" id="PR00169">
    <property type="entry name" value="KCHANNEL"/>
</dbReference>
<gene>
    <name evidence="14" type="ORF">AAEO56_18925</name>
</gene>
<evidence type="ECO:0000256" key="3">
    <source>
        <dbReference type="ARBA" id="ARBA00022538"/>
    </source>
</evidence>
<dbReference type="RefSeq" id="WP_341698648.1">
    <property type="nucleotide sequence ID" value="NZ_JBBYHR010000015.1"/>
</dbReference>
<evidence type="ECO:0000256" key="9">
    <source>
        <dbReference type="ARBA" id="ARBA00023065"/>
    </source>
</evidence>
<keyword evidence="11" id="KW-0407">Ion channel</keyword>
<evidence type="ECO:0000256" key="11">
    <source>
        <dbReference type="ARBA" id="ARBA00023303"/>
    </source>
</evidence>
<comment type="caution">
    <text evidence="14">The sequence shown here is derived from an EMBL/GenBank/DDBJ whole genome shotgun (WGS) entry which is preliminary data.</text>
</comment>
<feature type="transmembrane region" description="Helical" evidence="12">
    <location>
        <begin position="129"/>
        <end position="149"/>
    </location>
</feature>
<dbReference type="InterPro" id="IPR028325">
    <property type="entry name" value="VG_K_chnl"/>
</dbReference>
<evidence type="ECO:0000256" key="5">
    <source>
        <dbReference type="ARBA" id="ARBA00022826"/>
    </source>
</evidence>
<feature type="transmembrane region" description="Helical" evidence="12">
    <location>
        <begin position="15"/>
        <end position="37"/>
    </location>
</feature>
<accession>A0ABU9I2T3</accession>
<organism evidence="14 15">
    <name type="scientific">Flavobacterium arundinis</name>
    <dbReference type="NCBI Taxonomy" id="3139143"/>
    <lineage>
        <taxon>Bacteria</taxon>
        <taxon>Pseudomonadati</taxon>
        <taxon>Bacteroidota</taxon>
        <taxon>Flavobacteriia</taxon>
        <taxon>Flavobacteriales</taxon>
        <taxon>Flavobacteriaceae</taxon>
        <taxon>Flavobacterium</taxon>
    </lineage>
</organism>
<evidence type="ECO:0000256" key="12">
    <source>
        <dbReference type="SAM" id="Phobius"/>
    </source>
</evidence>
<feature type="transmembrane region" description="Helical" evidence="12">
    <location>
        <begin position="190"/>
        <end position="216"/>
    </location>
</feature>
<comment type="subcellular location">
    <subcellularLocation>
        <location evidence="1">Membrane</location>
        <topology evidence="1">Multi-pass membrane protein</topology>
    </subcellularLocation>
</comment>
<dbReference type="InterPro" id="IPR027359">
    <property type="entry name" value="Volt_channel_dom_sf"/>
</dbReference>
<keyword evidence="2" id="KW-0813">Transport</keyword>
<evidence type="ECO:0000256" key="1">
    <source>
        <dbReference type="ARBA" id="ARBA00004141"/>
    </source>
</evidence>
<proteinExistence type="predicted"/>
<keyword evidence="9" id="KW-0406">Ion transport</keyword>
<evidence type="ECO:0000256" key="8">
    <source>
        <dbReference type="ARBA" id="ARBA00022989"/>
    </source>
</evidence>
<keyword evidence="8 12" id="KW-1133">Transmembrane helix</keyword>
<dbReference type="Pfam" id="PF00520">
    <property type="entry name" value="Ion_trans"/>
    <property type="match status" value="1"/>
</dbReference>
<evidence type="ECO:0000256" key="7">
    <source>
        <dbReference type="ARBA" id="ARBA00022958"/>
    </source>
</evidence>
<keyword evidence="5" id="KW-0631">Potassium channel</keyword>
<feature type="transmembrane region" description="Helical" evidence="12">
    <location>
        <begin position="49"/>
        <end position="69"/>
    </location>
</feature>
<dbReference type="PANTHER" id="PTHR11537:SF254">
    <property type="entry name" value="POTASSIUM VOLTAGE-GATED CHANNEL PROTEIN SHAB"/>
    <property type="match status" value="1"/>
</dbReference>
<evidence type="ECO:0000256" key="6">
    <source>
        <dbReference type="ARBA" id="ARBA00022882"/>
    </source>
</evidence>
<evidence type="ECO:0000256" key="4">
    <source>
        <dbReference type="ARBA" id="ARBA00022692"/>
    </source>
</evidence>
<dbReference type="InterPro" id="IPR005821">
    <property type="entry name" value="Ion_trans_dom"/>
</dbReference>
<dbReference type="EMBL" id="JBBYHR010000015">
    <property type="protein sequence ID" value="MEL1246354.1"/>
    <property type="molecule type" value="Genomic_DNA"/>
</dbReference>
<protein>
    <submittedName>
        <fullName evidence="14">Ion transporter</fullName>
    </submittedName>
</protein>
<keyword evidence="7" id="KW-0630">Potassium</keyword>
<keyword evidence="6" id="KW-0851">Voltage-gated channel</keyword>
<evidence type="ECO:0000313" key="15">
    <source>
        <dbReference type="Proteomes" id="UP001464555"/>
    </source>
</evidence>
<dbReference type="Gene3D" id="1.20.5.110">
    <property type="match status" value="1"/>
</dbReference>
<evidence type="ECO:0000256" key="10">
    <source>
        <dbReference type="ARBA" id="ARBA00023136"/>
    </source>
</evidence>
<dbReference type="Gene3D" id="1.20.120.350">
    <property type="entry name" value="Voltage-gated potassium channels. Chain C"/>
    <property type="match status" value="1"/>
</dbReference>
<evidence type="ECO:0000256" key="2">
    <source>
        <dbReference type="ARBA" id="ARBA00022448"/>
    </source>
</evidence>
<dbReference type="Gene3D" id="1.10.287.70">
    <property type="match status" value="1"/>
</dbReference>
<dbReference type="PANTHER" id="PTHR11537">
    <property type="entry name" value="VOLTAGE-GATED POTASSIUM CHANNEL"/>
    <property type="match status" value="1"/>
</dbReference>
<name>A0ABU9I2T3_9FLAO</name>
<feature type="domain" description="Ion transport" evidence="13">
    <location>
        <begin position="18"/>
        <end position="215"/>
    </location>
</feature>
<reference evidence="14 15" key="1">
    <citation type="submission" date="2024-04" db="EMBL/GenBank/DDBJ databases">
        <title>Flavobacterium sp. DGU11 16S ribosomal RNA gene Genome sequencing and assembly.</title>
        <authorList>
            <person name="Park S."/>
        </authorList>
    </citation>
    <scope>NUCLEOTIDE SEQUENCE [LARGE SCALE GENOMIC DNA]</scope>
    <source>
        <strain evidence="14 15">DGU11</strain>
    </source>
</reference>
<keyword evidence="15" id="KW-1185">Reference proteome</keyword>
<sequence>MEHVSNDTPDNKLGILNLMVIVLSIYVLGSLIVDTVVTLPPETSLLLNYIDNAICVFFFFEFCIRFVGAKNKMKFMQWGWIDLISCIPMVDFLRAGRLLRLIRLLRIIRAFRSAQHLLNHLFANKAKGALTSVSIVAMLLVIFSAIAILQVENDPTSNIKTAEDAIWWAYVTITTVGYGDKFPVTTEGRVIAAILMTAGVGLFGTFTAYVASWFAVGKTVDSK</sequence>
<keyword evidence="3" id="KW-0633">Potassium transport</keyword>
<dbReference type="SUPFAM" id="SSF81324">
    <property type="entry name" value="Voltage-gated potassium channels"/>
    <property type="match status" value="1"/>
</dbReference>
<evidence type="ECO:0000259" key="13">
    <source>
        <dbReference type="Pfam" id="PF00520"/>
    </source>
</evidence>
<keyword evidence="10 12" id="KW-0472">Membrane</keyword>